<feature type="domain" description="SHOCT" evidence="1">
    <location>
        <begin position="298"/>
        <end position="325"/>
    </location>
</feature>
<comment type="caution">
    <text evidence="3">The sequence shown here is derived from an EMBL/GenBank/DDBJ whole genome shotgun (WGS) entry which is preliminary data.</text>
</comment>
<dbReference type="Pfam" id="PF14470">
    <property type="entry name" value="bPH_3"/>
    <property type="match status" value="1"/>
</dbReference>
<evidence type="ECO:0000313" key="4">
    <source>
        <dbReference type="Proteomes" id="UP001589733"/>
    </source>
</evidence>
<feature type="domain" description="YokE-like PH" evidence="2">
    <location>
        <begin position="178"/>
        <end position="228"/>
    </location>
</feature>
<proteinExistence type="predicted"/>
<protein>
    <submittedName>
        <fullName evidence="3">PH domain-containing protein</fullName>
    </submittedName>
</protein>
<evidence type="ECO:0000259" key="2">
    <source>
        <dbReference type="Pfam" id="PF14470"/>
    </source>
</evidence>
<evidence type="ECO:0000259" key="1">
    <source>
        <dbReference type="Pfam" id="PF09851"/>
    </source>
</evidence>
<dbReference type="EMBL" id="JBHLYR010000025">
    <property type="protein sequence ID" value="MFB9991905.1"/>
    <property type="molecule type" value="Genomic_DNA"/>
</dbReference>
<evidence type="ECO:0000313" key="3">
    <source>
        <dbReference type="EMBL" id="MFB9991905.1"/>
    </source>
</evidence>
<organism evidence="3 4">
    <name type="scientific">Deinococcus oregonensis</name>
    <dbReference type="NCBI Taxonomy" id="1805970"/>
    <lineage>
        <taxon>Bacteria</taxon>
        <taxon>Thermotogati</taxon>
        <taxon>Deinococcota</taxon>
        <taxon>Deinococci</taxon>
        <taxon>Deinococcales</taxon>
        <taxon>Deinococcaceae</taxon>
        <taxon>Deinococcus</taxon>
    </lineage>
</organism>
<reference evidence="3 4" key="1">
    <citation type="submission" date="2024-09" db="EMBL/GenBank/DDBJ databases">
        <authorList>
            <person name="Sun Q."/>
            <person name="Mori K."/>
        </authorList>
    </citation>
    <scope>NUCLEOTIDE SEQUENCE [LARGE SCALE GENOMIC DNA]</scope>
    <source>
        <strain evidence="3 4">JCM 13503</strain>
    </source>
</reference>
<dbReference type="RefSeq" id="WP_380007819.1">
    <property type="nucleotide sequence ID" value="NZ_JBHLYR010000025.1"/>
</dbReference>
<keyword evidence="4" id="KW-1185">Reference proteome</keyword>
<dbReference type="InterPro" id="IPR039519">
    <property type="entry name" value="YokE-like_PH"/>
</dbReference>
<accession>A0ABV6AWM1</accession>
<dbReference type="InterPro" id="IPR018649">
    <property type="entry name" value="SHOCT"/>
</dbReference>
<sequence length="327" mass="34961">MTEGRHDVSLSYKPNSALPGGLGKHAIEALLPGEQILLEAHTNMGEAAVLTSSRLLLVRAGFTSTGLGKVHAFGFDEILDVIFQDYGLVKKLRVISKRPVVPAHELNVGSQAKEVDQTKKLVEKLAQFRPITGGVKQAEYALAHHRSKLPGKLGEAIEATLRAEEQVLREIHIVGEGLVVTDQRVLIVKGGSAAQAMFGQKVKSYPFDAITSIEVSAGVLFGRIQITVPGSGEGAGRSAGPGATAQMENVVQIHRPMLPEARAIANFIEEHMAAAKQPKMMIAAVPALPVSAPSSLADELKKLAELRAAGILNQDEFEAAKQRLLNF</sequence>
<dbReference type="Proteomes" id="UP001589733">
    <property type="component" value="Unassembled WGS sequence"/>
</dbReference>
<name>A0ABV6AWM1_9DEIO</name>
<gene>
    <name evidence="3" type="ORF">ACFFLM_07990</name>
</gene>
<dbReference type="Pfam" id="PF09851">
    <property type="entry name" value="SHOCT"/>
    <property type="match status" value="1"/>
</dbReference>